<protein>
    <submittedName>
        <fullName evidence="2">Uncharacterized protein</fullName>
    </submittedName>
</protein>
<feature type="region of interest" description="Disordered" evidence="1">
    <location>
        <begin position="23"/>
        <end position="46"/>
    </location>
</feature>
<sequence length="46" mass="5447">MRAVTEKTKMYALTFLFFKERNLPNDSHSTSKHESGCYAQHKRDQN</sequence>
<dbReference type="AlphaFoldDB" id="A0A9W5LH74"/>
<dbReference type="Proteomes" id="UP000011182">
    <property type="component" value="Unassembled WGS sequence"/>
</dbReference>
<comment type="caution">
    <text evidence="2">The sequence shown here is derived from an EMBL/GenBank/DDBJ whole genome shotgun (WGS) entry which is preliminary data.</text>
</comment>
<keyword evidence="3" id="KW-1185">Reference proteome</keyword>
<gene>
    <name evidence="2" type="ORF">BSI_30730</name>
</gene>
<evidence type="ECO:0000256" key="1">
    <source>
        <dbReference type="SAM" id="MobiDB-lite"/>
    </source>
</evidence>
<organism evidence="2 3">
    <name type="scientific">Bacillus inaquosorum KCTC 13429</name>
    <dbReference type="NCBI Taxonomy" id="1236548"/>
    <lineage>
        <taxon>Bacteria</taxon>
        <taxon>Bacillati</taxon>
        <taxon>Bacillota</taxon>
        <taxon>Bacilli</taxon>
        <taxon>Bacillales</taxon>
        <taxon>Bacillaceae</taxon>
        <taxon>Bacillus</taxon>
    </lineage>
</organism>
<evidence type="ECO:0000313" key="2">
    <source>
        <dbReference type="EMBL" id="ELS60673.1"/>
    </source>
</evidence>
<reference evidence="2 3" key="1">
    <citation type="journal article" date="2014" name="Syst. Appl. Microbiol.">
        <title>Genomic insights into the taxonomic status of the three subspecies of Bacillus subtilis.</title>
        <authorList>
            <person name="Yi H."/>
            <person name="Chun J."/>
            <person name="Cha C.J."/>
        </authorList>
    </citation>
    <scope>NUCLEOTIDE SEQUENCE [LARGE SCALE GENOMIC DNA]</scope>
    <source>
        <strain evidence="2 3">KCTC 13429</strain>
    </source>
</reference>
<evidence type="ECO:0000313" key="3">
    <source>
        <dbReference type="Proteomes" id="UP000011182"/>
    </source>
</evidence>
<dbReference type="EMBL" id="AMXN01000005">
    <property type="protein sequence ID" value="ELS60673.1"/>
    <property type="molecule type" value="Genomic_DNA"/>
</dbReference>
<name>A0A9W5LH74_9BACI</name>
<proteinExistence type="predicted"/>
<accession>A0A9W5LH74</accession>